<dbReference type="PANTHER" id="PTHR13417">
    <property type="entry name" value="E3 UBIQUITIN-PROTEIN LIGASE RNF146"/>
    <property type="match status" value="1"/>
</dbReference>
<dbReference type="InterPro" id="IPR033509">
    <property type="entry name" value="RNF146"/>
</dbReference>
<dbReference type="GO" id="GO:0006511">
    <property type="term" value="P:ubiquitin-dependent protein catabolic process"/>
    <property type="evidence" value="ECO:0007669"/>
    <property type="project" value="UniProtKB-UniRule"/>
</dbReference>
<dbReference type="Pfam" id="PF02825">
    <property type="entry name" value="WWE"/>
    <property type="match status" value="1"/>
</dbReference>
<keyword evidence="5" id="KW-0879">Wnt signaling pathway</keyword>
<accession>A0AAN9T5Y4</accession>
<dbReference type="CDD" id="cd16546">
    <property type="entry name" value="RING-HC_RNF146"/>
    <property type="match status" value="1"/>
</dbReference>
<evidence type="ECO:0000256" key="1">
    <source>
        <dbReference type="ARBA" id="ARBA00000900"/>
    </source>
</evidence>
<dbReference type="SMART" id="SM00184">
    <property type="entry name" value="RING"/>
    <property type="match status" value="1"/>
</dbReference>
<dbReference type="EC" id="2.3.2.27" evidence="11"/>
<feature type="domain" description="RING-type" evidence="12">
    <location>
        <begin position="20"/>
        <end position="58"/>
    </location>
</feature>
<dbReference type="GO" id="GO:0072572">
    <property type="term" value="F:poly-ADP-D-ribose binding"/>
    <property type="evidence" value="ECO:0007669"/>
    <property type="project" value="UniProtKB-UniRule"/>
</dbReference>
<keyword evidence="4 11" id="KW-0808">Transferase</keyword>
<comment type="caution">
    <text evidence="14">The sequence shown here is derived from an EMBL/GenBank/DDBJ whole genome shotgun (WGS) entry which is preliminary data.</text>
</comment>
<evidence type="ECO:0000313" key="15">
    <source>
        <dbReference type="Proteomes" id="UP001367676"/>
    </source>
</evidence>
<dbReference type="GO" id="GO:0008270">
    <property type="term" value="F:zinc ion binding"/>
    <property type="evidence" value="ECO:0007669"/>
    <property type="project" value="UniProtKB-UniRule"/>
</dbReference>
<feature type="domain" description="WWE" evidence="13">
    <location>
        <begin position="74"/>
        <end position="151"/>
    </location>
</feature>
<evidence type="ECO:0000256" key="6">
    <source>
        <dbReference type="ARBA" id="ARBA00022723"/>
    </source>
</evidence>
<evidence type="ECO:0000313" key="14">
    <source>
        <dbReference type="EMBL" id="KAK7573666.1"/>
    </source>
</evidence>
<dbReference type="SMART" id="SM00678">
    <property type="entry name" value="WWE"/>
    <property type="match status" value="1"/>
</dbReference>
<comment type="catalytic activity">
    <reaction evidence="1 11">
        <text>S-ubiquitinyl-[E2 ubiquitin-conjugating enzyme]-L-cysteine + [acceptor protein]-L-lysine = [E2 ubiquitin-conjugating enzyme]-L-cysteine + N(6)-ubiquitinyl-[acceptor protein]-L-lysine.</text>
        <dbReference type="EC" id="2.3.2.27"/>
    </reaction>
</comment>
<evidence type="ECO:0000256" key="4">
    <source>
        <dbReference type="ARBA" id="ARBA00022679"/>
    </source>
</evidence>
<dbReference type="InterPro" id="IPR018123">
    <property type="entry name" value="WWE-dom_subgr"/>
</dbReference>
<comment type="domain">
    <text evidence="11">The WWE domain mediates non-covalent poly(ADP-ribose)-binding.</text>
</comment>
<evidence type="ECO:0000256" key="5">
    <source>
        <dbReference type="ARBA" id="ARBA00022687"/>
    </source>
</evidence>
<keyword evidence="15" id="KW-1185">Reference proteome</keyword>
<comment type="PTM">
    <text evidence="11">Ubiquitinated; autoubiquitinated.</text>
</comment>
<name>A0AAN9T5Y4_9HEMI</name>
<evidence type="ECO:0000259" key="13">
    <source>
        <dbReference type="PROSITE" id="PS50918"/>
    </source>
</evidence>
<dbReference type="GO" id="GO:0005634">
    <property type="term" value="C:nucleus"/>
    <property type="evidence" value="ECO:0007669"/>
    <property type="project" value="TreeGrafter"/>
</dbReference>
<evidence type="ECO:0000256" key="7">
    <source>
        <dbReference type="ARBA" id="ARBA00022771"/>
    </source>
</evidence>
<comment type="subcellular location">
    <subcellularLocation>
        <location evidence="2 11">Cytoplasm</location>
        <location evidence="2 11">Cytosol</location>
    </subcellularLocation>
</comment>
<sequence>MAEKCQSKVFVESDSEQIDCAVCLQSCVHPTVLPCGHIFCYLCVKGLRRTTKMCAMCRHEFPDDLIENPTLLRPIESSLDAGFEDGHQWFYEGRNGWWQYDERTSKDIEEAFKRGNTTCDVSIAGKIYIVDFVEMEQKQKQNVLRSRRIKRDLSTIPKKGISGIRAAASSQTTEELETRLAMLNLFEPRDE</sequence>
<dbReference type="PROSITE" id="PS50918">
    <property type="entry name" value="WWE"/>
    <property type="match status" value="1"/>
</dbReference>
<organism evidence="14 15">
    <name type="scientific">Parthenolecanium corni</name>
    <dbReference type="NCBI Taxonomy" id="536013"/>
    <lineage>
        <taxon>Eukaryota</taxon>
        <taxon>Metazoa</taxon>
        <taxon>Ecdysozoa</taxon>
        <taxon>Arthropoda</taxon>
        <taxon>Hexapoda</taxon>
        <taxon>Insecta</taxon>
        <taxon>Pterygota</taxon>
        <taxon>Neoptera</taxon>
        <taxon>Paraneoptera</taxon>
        <taxon>Hemiptera</taxon>
        <taxon>Sternorrhyncha</taxon>
        <taxon>Coccoidea</taxon>
        <taxon>Coccidae</taxon>
        <taxon>Parthenolecanium</taxon>
    </lineage>
</organism>
<dbReference type="Proteomes" id="UP001367676">
    <property type="component" value="Unassembled WGS sequence"/>
</dbReference>
<dbReference type="InterPro" id="IPR044110">
    <property type="entry name" value="RING-HC_RNF146"/>
</dbReference>
<dbReference type="SUPFAM" id="SSF117839">
    <property type="entry name" value="WWE domain"/>
    <property type="match status" value="1"/>
</dbReference>
<evidence type="ECO:0000256" key="3">
    <source>
        <dbReference type="ARBA" id="ARBA00022490"/>
    </source>
</evidence>
<dbReference type="InterPro" id="IPR013083">
    <property type="entry name" value="Znf_RING/FYVE/PHD"/>
</dbReference>
<comment type="pathway">
    <text evidence="11">Protein modification; protein ubiquitination.</text>
</comment>
<evidence type="ECO:0000256" key="8">
    <source>
        <dbReference type="ARBA" id="ARBA00022786"/>
    </source>
</evidence>
<dbReference type="InterPro" id="IPR017907">
    <property type="entry name" value="Znf_RING_CS"/>
</dbReference>
<dbReference type="PANTHER" id="PTHR13417:SF2">
    <property type="entry name" value="E3 UBIQUITIN-PROTEIN LIGASE RNF146"/>
    <property type="match status" value="1"/>
</dbReference>
<dbReference type="Pfam" id="PF13920">
    <property type="entry name" value="zf-C3HC4_3"/>
    <property type="match status" value="1"/>
</dbReference>
<keyword evidence="3 11" id="KW-0963">Cytoplasm</keyword>
<dbReference type="PROSITE" id="PS50089">
    <property type="entry name" value="ZF_RING_2"/>
    <property type="match status" value="1"/>
</dbReference>
<dbReference type="GO" id="GO:0051865">
    <property type="term" value="P:protein autoubiquitination"/>
    <property type="evidence" value="ECO:0007669"/>
    <property type="project" value="UniProtKB-UniRule"/>
</dbReference>
<dbReference type="EMBL" id="JBBCAQ010000037">
    <property type="protein sequence ID" value="KAK7573666.1"/>
    <property type="molecule type" value="Genomic_DNA"/>
</dbReference>
<dbReference type="GO" id="GO:0016055">
    <property type="term" value="P:Wnt signaling pathway"/>
    <property type="evidence" value="ECO:0007669"/>
    <property type="project" value="UniProtKB-KW"/>
</dbReference>
<dbReference type="GO" id="GO:0061630">
    <property type="term" value="F:ubiquitin protein ligase activity"/>
    <property type="evidence" value="ECO:0007669"/>
    <property type="project" value="UniProtKB-UniRule"/>
</dbReference>
<evidence type="ECO:0000256" key="11">
    <source>
        <dbReference type="RuleBase" id="RU367115"/>
    </source>
</evidence>
<comment type="function">
    <text evidence="11">E3 ubiquitin-protein ligase that specifically binds poly-ADP-ribosylated proteins and mediates their ubiquitination and subsequent degradation.</text>
</comment>
<dbReference type="SUPFAM" id="SSF57850">
    <property type="entry name" value="RING/U-box"/>
    <property type="match status" value="1"/>
</dbReference>
<dbReference type="Gene3D" id="3.30.40.10">
    <property type="entry name" value="Zinc/RING finger domain, C3HC4 (zinc finger)"/>
    <property type="match status" value="1"/>
</dbReference>
<keyword evidence="9 11" id="KW-0862">Zinc</keyword>
<dbReference type="PROSITE" id="PS00518">
    <property type="entry name" value="ZF_RING_1"/>
    <property type="match status" value="1"/>
</dbReference>
<gene>
    <name evidence="14" type="ORF">V9T40_010857</name>
</gene>
<dbReference type="AlphaFoldDB" id="A0AAN9T5Y4"/>
<reference evidence="14 15" key="1">
    <citation type="submission" date="2024-03" db="EMBL/GenBank/DDBJ databases">
        <title>Adaptation during the transition from Ophiocordyceps entomopathogen to insect associate is accompanied by gene loss and intensified selection.</title>
        <authorList>
            <person name="Ward C.M."/>
            <person name="Onetto C.A."/>
            <person name="Borneman A.R."/>
        </authorList>
    </citation>
    <scope>NUCLEOTIDE SEQUENCE [LARGE SCALE GENOMIC DNA]</scope>
    <source>
        <strain evidence="14">AWRI1</strain>
        <tissue evidence="14">Single Adult Female</tissue>
    </source>
</reference>
<evidence type="ECO:0000256" key="9">
    <source>
        <dbReference type="ARBA" id="ARBA00022833"/>
    </source>
</evidence>
<protein>
    <recommendedName>
        <fullName evidence="11">E3 ubiquitin-protein ligase</fullName>
        <ecNumber evidence="11">2.3.2.27</ecNumber>
    </recommendedName>
</protein>
<dbReference type="GO" id="GO:0005829">
    <property type="term" value="C:cytosol"/>
    <property type="evidence" value="ECO:0007669"/>
    <property type="project" value="UniProtKB-SubCell"/>
</dbReference>
<keyword evidence="6 11" id="KW-0479">Metal-binding</keyword>
<keyword evidence="8 11" id="KW-0833">Ubl conjugation pathway</keyword>
<evidence type="ECO:0000259" key="12">
    <source>
        <dbReference type="PROSITE" id="PS50089"/>
    </source>
</evidence>
<dbReference type="InterPro" id="IPR004170">
    <property type="entry name" value="WWE_dom"/>
</dbReference>
<proteinExistence type="predicted"/>
<evidence type="ECO:0000256" key="2">
    <source>
        <dbReference type="ARBA" id="ARBA00004514"/>
    </source>
</evidence>
<keyword evidence="7 10" id="KW-0863">Zinc-finger</keyword>
<evidence type="ECO:0000256" key="10">
    <source>
        <dbReference type="PROSITE-ProRule" id="PRU00175"/>
    </source>
</evidence>
<dbReference type="InterPro" id="IPR037197">
    <property type="entry name" value="WWE_dom_sf"/>
</dbReference>
<dbReference type="InterPro" id="IPR001841">
    <property type="entry name" value="Znf_RING"/>
</dbReference>
<dbReference type="Gene3D" id="3.30.720.50">
    <property type="match status" value="1"/>
</dbReference>